<dbReference type="EMBL" id="JANIIK010000114">
    <property type="protein sequence ID" value="KAJ3591183.1"/>
    <property type="molecule type" value="Genomic_DNA"/>
</dbReference>
<comment type="caution">
    <text evidence="1">The sequence shown here is derived from an EMBL/GenBank/DDBJ whole genome shotgun (WGS) entry which is preliminary data.</text>
</comment>
<evidence type="ECO:0000313" key="2">
    <source>
        <dbReference type="Proteomes" id="UP001148018"/>
    </source>
</evidence>
<accession>A0A9Q0DPF8</accession>
<name>A0A9Q0DPF8_9TELE</name>
<dbReference type="Proteomes" id="UP001148018">
    <property type="component" value="Unassembled WGS sequence"/>
</dbReference>
<protein>
    <submittedName>
        <fullName evidence="1">Uncharacterized protein</fullName>
    </submittedName>
</protein>
<gene>
    <name evidence="1" type="ORF">NHX12_009130</name>
</gene>
<evidence type="ECO:0000313" key="1">
    <source>
        <dbReference type="EMBL" id="KAJ3591183.1"/>
    </source>
</evidence>
<proteinExistence type="predicted"/>
<reference evidence="1" key="1">
    <citation type="submission" date="2022-07" db="EMBL/GenBank/DDBJ databases">
        <title>Chromosome-level genome of Muraenolepis orangiensis.</title>
        <authorList>
            <person name="Kim J."/>
        </authorList>
    </citation>
    <scope>NUCLEOTIDE SEQUENCE</scope>
    <source>
        <strain evidence="1">KU_S4_2022</strain>
        <tissue evidence="1">Muscle</tissue>
    </source>
</reference>
<sequence>MGAIAAEHRGNRSYDALLTAGLIIPGSSRTLHRAALRCSLYSPMVSKTWLQQDPPQSCSEMFSTLRWYQRPGSSRTLHRAALRCSLYSPMVSKTWLQQDPPQSCSEMFSLLSDGIKDLAPAGPSTELL</sequence>
<keyword evidence="2" id="KW-1185">Reference proteome</keyword>
<organism evidence="1 2">
    <name type="scientific">Muraenolepis orangiensis</name>
    <name type="common">Patagonian moray cod</name>
    <dbReference type="NCBI Taxonomy" id="630683"/>
    <lineage>
        <taxon>Eukaryota</taxon>
        <taxon>Metazoa</taxon>
        <taxon>Chordata</taxon>
        <taxon>Craniata</taxon>
        <taxon>Vertebrata</taxon>
        <taxon>Euteleostomi</taxon>
        <taxon>Actinopterygii</taxon>
        <taxon>Neopterygii</taxon>
        <taxon>Teleostei</taxon>
        <taxon>Neoteleostei</taxon>
        <taxon>Acanthomorphata</taxon>
        <taxon>Zeiogadaria</taxon>
        <taxon>Gadariae</taxon>
        <taxon>Gadiformes</taxon>
        <taxon>Muraenolepidoidei</taxon>
        <taxon>Muraenolepididae</taxon>
        <taxon>Muraenolepis</taxon>
    </lineage>
</organism>
<dbReference type="AlphaFoldDB" id="A0A9Q0DPF8"/>